<feature type="non-terminal residue" evidence="4">
    <location>
        <position position="1"/>
    </location>
</feature>
<dbReference type="GO" id="GO:0002181">
    <property type="term" value="P:cytoplasmic translation"/>
    <property type="evidence" value="ECO:0007669"/>
    <property type="project" value="TreeGrafter"/>
</dbReference>
<dbReference type="SUPFAM" id="SSF54575">
    <property type="entry name" value="Ribosomal protein L31e"/>
    <property type="match status" value="1"/>
</dbReference>
<feature type="non-terminal residue" evidence="4">
    <location>
        <position position="104"/>
    </location>
</feature>
<name>D2HLV6_AILME</name>
<dbReference type="InterPro" id="IPR000054">
    <property type="entry name" value="Ribosomal_eL31"/>
</dbReference>
<comment type="similarity">
    <text evidence="1">Belongs to the eukaryotic ribosomal protein eL31 family.</text>
</comment>
<dbReference type="GO" id="GO:0003735">
    <property type="term" value="F:structural constituent of ribosome"/>
    <property type="evidence" value="ECO:0007669"/>
    <property type="project" value="InterPro"/>
</dbReference>
<keyword evidence="3" id="KW-0687">Ribonucleoprotein</keyword>
<sequence length="104" mass="11861">LAPTTKGSKKSHSAIEEVTPEYTMNIHNCIHRGFQEVCPMGKEIWKFGMKEMETPDIHIDTRLNTAVQAKGITNVPYCIQVALSRKHNKDEDSPNSIHWLPIYL</sequence>
<gene>
    <name evidence="4" type="ORF">PANDA_012504</name>
</gene>
<dbReference type="GO" id="GO:0022625">
    <property type="term" value="C:cytosolic large ribosomal subunit"/>
    <property type="evidence" value="ECO:0007669"/>
    <property type="project" value="TreeGrafter"/>
</dbReference>
<evidence type="ECO:0000256" key="1">
    <source>
        <dbReference type="ARBA" id="ARBA00010808"/>
    </source>
</evidence>
<dbReference type="EMBL" id="GL193023">
    <property type="protein sequence ID" value="EFB27987.1"/>
    <property type="molecule type" value="Genomic_DNA"/>
</dbReference>
<evidence type="ECO:0000256" key="3">
    <source>
        <dbReference type="ARBA" id="ARBA00023274"/>
    </source>
</evidence>
<dbReference type="PANTHER" id="PTHR10956">
    <property type="entry name" value="60S RIBOSOMAL PROTEIN L31"/>
    <property type="match status" value="1"/>
</dbReference>
<organism evidence="4">
    <name type="scientific">Ailuropoda melanoleuca</name>
    <name type="common">Giant panda</name>
    <dbReference type="NCBI Taxonomy" id="9646"/>
    <lineage>
        <taxon>Eukaryota</taxon>
        <taxon>Metazoa</taxon>
        <taxon>Chordata</taxon>
        <taxon>Craniata</taxon>
        <taxon>Vertebrata</taxon>
        <taxon>Euteleostomi</taxon>
        <taxon>Mammalia</taxon>
        <taxon>Eutheria</taxon>
        <taxon>Laurasiatheria</taxon>
        <taxon>Carnivora</taxon>
        <taxon>Caniformia</taxon>
        <taxon>Ursidae</taxon>
        <taxon>Ailuropoda</taxon>
    </lineage>
</organism>
<evidence type="ECO:0000313" key="4">
    <source>
        <dbReference type="EMBL" id="EFB27987.1"/>
    </source>
</evidence>
<proteinExistence type="inferred from homology"/>
<dbReference type="InterPro" id="IPR023621">
    <property type="entry name" value="Ribosomal_eL31_dom_sf"/>
</dbReference>
<keyword evidence="2" id="KW-0689">Ribosomal protein</keyword>
<dbReference type="SMART" id="SM01380">
    <property type="entry name" value="Ribosomal_L31e"/>
    <property type="match status" value="1"/>
</dbReference>
<accession>D2HLV6</accession>
<dbReference type="PANTHER" id="PTHR10956:SF0">
    <property type="entry name" value="60S RIBOSOMAL PROTEIN L31"/>
    <property type="match status" value="1"/>
</dbReference>
<dbReference type="AlphaFoldDB" id="D2HLV6"/>
<evidence type="ECO:0000256" key="2">
    <source>
        <dbReference type="ARBA" id="ARBA00022980"/>
    </source>
</evidence>
<dbReference type="InParanoid" id="D2HLV6"/>
<evidence type="ECO:0008006" key="5">
    <source>
        <dbReference type="Google" id="ProtNLM"/>
    </source>
</evidence>
<reference evidence="4" key="1">
    <citation type="journal article" date="2010" name="Nature">
        <title>The sequence and de novo assembly of the giant panda genome.</title>
        <authorList>
            <person name="Li R."/>
            <person name="Fan W."/>
            <person name="Tian G."/>
            <person name="Zhu H."/>
            <person name="He L."/>
            <person name="Cai J."/>
            <person name="Huang Q."/>
            <person name="Cai Q."/>
            <person name="Li B."/>
            <person name="Bai Y."/>
            <person name="Zhang Z."/>
            <person name="Zhang Y."/>
            <person name="Wang W."/>
            <person name="Li J."/>
            <person name="Wei F."/>
            <person name="Li H."/>
            <person name="Jian M."/>
            <person name="Li J."/>
            <person name="Zhang Z."/>
            <person name="Nielsen R."/>
            <person name="Li D."/>
            <person name="Gu W."/>
            <person name="Yang Z."/>
            <person name="Xuan Z."/>
            <person name="Ryder O.A."/>
            <person name="Leung F.C."/>
            <person name="Zhou Y."/>
            <person name="Cao J."/>
            <person name="Sun X."/>
            <person name="Fu Y."/>
            <person name="Fang X."/>
            <person name="Guo X."/>
            <person name="Wang B."/>
            <person name="Hou R."/>
            <person name="Shen F."/>
            <person name="Mu B."/>
            <person name="Ni P."/>
            <person name="Lin R."/>
            <person name="Qian W."/>
            <person name="Wang G."/>
            <person name="Yu C."/>
            <person name="Nie W."/>
            <person name="Wang J."/>
            <person name="Wu Z."/>
            <person name="Liang H."/>
            <person name="Min J."/>
            <person name="Wu Q."/>
            <person name="Cheng S."/>
            <person name="Ruan J."/>
            <person name="Wang M."/>
            <person name="Shi Z."/>
            <person name="Wen M."/>
            <person name="Liu B."/>
            <person name="Ren X."/>
            <person name="Zheng H."/>
            <person name="Dong D."/>
            <person name="Cook K."/>
            <person name="Shan G."/>
            <person name="Zhang H."/>
            <person name="Kosiol C."/>
            <person name="Xie X."/>
            <person name="Lu Z."/>
            <person name="Zheng H."/>
            <person name="Li Y."/>
            <person name="Steiner C.C."/>
            <person name="Lam T.T."/>
            <person name="Lin S."/>
            <person name="Zhang Q."/>
            <person name="Li G."/>
            <person name="Tian J."/>
            <person name="Gong T."/>
            <person name="Liu H."/>
            <person name="Zhang D."/>
            <person name="Fang L."/>
            <person name="Ye C."/>
            <person name="Zhang J."/>
            <person name="Hu W."/>
            <person name="Xu A."/>
            <person name="Ren Y."/>
            <person name="Zhang G."/>
            <person name="Bruford M.W."/>
            <person name="Li Q."/>
            <person name="Ma L."/>
            <person name="Guo Y."/>
            <person name="An N."/>
            <person name="Hu Y."/>
            <person name="Zheng Y."/>
            <person name="Shi Y."/>
            <person name="Li Z."/>
            <person name="Liu Q."/>
            <person name="Chen Y."/>
            <person name="Zhao J."/>
            <person name="Qu N."/>
            <person name="Zhao S."/>
            <person name="Tian F."/>
            <person name="Wang X."/>
            <person name="Wang H."/>
            <person name="Xu L."/>
            <person name="Liu X."/>
            <person name="Vinar T."/>
            <person name="Wang Y."/>
            <person name="Lam T.W."/>
            <person name="Yiu S.M."/>
            <person name="Liu S."/>
            <person name="Zhang H."/>
            <person name="Li D."/>
            <person name="Huang Y."/>
            <person name="Wang X."/>
            <person name="Yang G."/>
            <person name="Jiang Z."/>
            <person name="Wang J."/>
            <person name="Qin N."/>
            <person name="Li L."/>
            <person name="Li J."/>
            <person name="Bolund L."/>
            <person name="Kristiansen K."/>
            <person name="Wong G.K."/>
            <person name="Olson M."/>
            <person name="Zhang X."/>
            <person name="Li S."/>
            <person name="Yang H."/>
            <person name="Wang J."/>
            <person name="Wang J."/>
        </authorList>
    </citation>
    <scope>NUCLEOTIDE SEQUENCE [LARGE SCALE GENOMIC DNA]</scope>
</reference>
<dbReference type="Pfam" id="PF01198">
    <property type="entry name" value="Ribosomal_L31e"/>
    <property type="match status" value="1"/>
</dbReference>
<protein>
    <recommendedName>
        <fullName evidence="5">60S ribosomal protein L31</fullName>
    </recommendedName>
</protein>
<dbReference type="Gene3D" id="3.10.440.10">
    <property type="match status" value="1"/>
</dbReference>